<evidence type="ECO:0000313" key="1">
    <source>
        <dbReference type="EMBL" id="MFC0262853.1"/>
    </source>
</evidence>
<evidence type="ECO:0000313" key="2">
    <source>
        <dbReference type="Proteomes" id="UP001589797"/>
    </source>
</evidence>
<keyword evidence="2" id="KW-1185">Reference proteome</keyword>
<dbReference type="SUPFAM" id="SSF88713">
    <property type="entry name" value="Glycoside hydrolase/deacetylase"/>
    <property type="match status" value="1"/>
</dbReference>
<dbReference type="PANTHER" id="PTHR30292">
    <property type="entry name" value="UNCHARACTERIZED PROTEIN YBGL-RELATED"/>
    <property type="match status" value="1"/>
</dbReference>
<accession>A0ABV6FSK9</accession>
<gene>
    <name evidence="1" type="primary">pxpA</name>
    <name evidence="1" type="ORF">ACFFIP_09180</name>
</gene>
<dbReference type="InterPro" id="IPR011330">
    <property type="entry name" value="Glyco_hydro/deAcase_b/a-brl"/>
</dbReference>
<keyword evidence="1" id="KW-0378">Hydrolase</keyword>
<dbReference type="NCBIfam" id="NF003816">
    <property type="entry name" value="PRK05406.1-5"/>
    <property type="match status" value="1"/>
</dbReference>
<name>A0ABV6FSK9_9BACT</name>
<dbReference type="NCBIfam" id="NF003814">
    <property type="entry name" value="PRK05406.1-3"/>
    <property type="match status" value="1"/>
</dbReference>
<reference evidence="1 2" key="1">
    <citation type="submission" date="2024-09" db="EMBL/GenBank/DDBJ databases">
        <authorList>
            <person name="Sun Q."/>
            <person name="Mori K."/>
        </authorList>
    </citation>
    <scope>NUCLEOTIDE SEQUENCE [LARGE SCALE GENOMIC DNA]</scope>
    <source>
        <strain evidence="1 2">CCM 7650</strain>
    </source>
</reference>
<dbReference type="InterPro" id="IPR005501">
    <property type="entry name" value="LamB/YcsF/PxpA-like"/>
</dbReference>
<dbReference type="EC" id="3.5.2.9" evidence="1"/>
<dbReference type="EMBL" id="JBHLWI010000026">
    <property type="protein sequence ID" value="MFC0262853.1"/>
    <property type="molecule type" value="Genomic_DNA"/>
</dbReference>
<dbReference type="GO" id="GO:0017168">
    <property type="term" value="F:5-oxoprolinase (ATP-hydrolyzing) activity"/>
    <property type="evidence" value="ECO:0007669"/>
    <property type="project" value="UniProtKB-EC"/>
</dbReference>
<dbReference type="Gene3D" id="3.20.20.370">
    <property type="entry name" value="Glycoside hydrolase/deacetylase"/>
    <property type="match status" value="1"/>
</dbReference>
<dbReference type="PANTHER" id="PTHR30292:SF0">
    <property type="entry name" value="5-OXOPROLINASE SUBUNIT A"/>
    <property type="match status" value="1"/>
</dbReference>
<dbReference type="Pfam" id="PF03746">
    <property type="entry name" value="LamB_YcsF"/>
    <property type="match status" value="1"/>
</dbReference>
<protein>
    <submittedName>
        <fullName evidence="1">5-oxoprolinase subunit PxpA</fullName>
        <ecNumber evidence="1">3.5.2.9</ecNumber>
    </submittedName>
</protein>
<dbReference type="RefSeq" id="WP_382387308.1">
    <property type="nucleotide sequence ID" value="NZ_JBHLWI010000026.1"/>
</dbReference>
<organism evidence="1 2">
    <name type="scientific">Fontibacter flavus</name>
    <dbReference type="NCBI Taxonomy" id="654838"/>
    <lineage>
        <taxon>Bacteria</taxon>
        <taxon>Pseudomonadati</taxon>
        <taxon>Bacteroidota</taxon>
        <taxon>Cytophagia</taxon>
        <taxon>Cytophagales</taxon>
        <taxon>Cyclobacteriaceae</taxon>
        <taxon>Fontibacter</taxon>
    </lineage>
</organism>
<dbReference type="Proteomes" id="UP001589797">
    <property type="component" value="Unassembled WGS sequence"/>
</dbReference>
<sequence>MMVQKMMDINCDLGEGLDNDNQLMPLLDSCNISCGGHAGDEFSIRKSIRMAKKNLVKIGAHPSYPDRENFGRKKLVIPFSDLKGSIMAQLKLFENICKEEQAIFHHIKPHGALYNEAAIDPEIAGLLIQVMSNFPGVNLYVPPNSVIERLALENNVPIITEAFADRSYHSNLTLVSRSHPKALLTDPKEVLDHVKQMMLYGKVKTIEGELVPIKAETLCIHGDNPSAVEILKTIRVNLNI</sequence>
<proteinExistence type="predicted"/>
<dbReference type="CDD" id="cd10801">
    <property type="entry name" value="LamB_YcsF_like_1"/>
    <property type="match status" value="1"/>
</dbReference>
<comment type="caution">
    <text evidence="1">The sequence shown here is derived from an EMBL/GenBank/DDBJ whole genome shotgun (WGS) entry which is preliminary data.</text>
</comment>